<comment type="caution">
    <text evidence="6">The sequence shown here is derived from an EMBL/GenBank/DDBJ whole genome shotgun (WGS) entry which is preliminary data.</text>
</comment>
<feature type="domain" description="Glycosyltransferase 2-like" evidence="5">
    <location>
        <begin position="363"/>
        <end position="502"/>
    </location>
</feature>
<name>A0A177G6W0_9PROT</name>
<evidence type="ECO:0000313" key="6">
    <source>
        <dbReference type="EMBL" id="OAG75317.1"/>
    </source>
</evidence>
<evidence type="ECO:0000259" key="5">
    <source>
        <dbReference type="Pfam" id="PF00535"/>
    </source>
</evidence>
<feature type="domain" description="Glycosyl transferase family 1" evidence="4">
    <location>
        <begin position="840"/>
        <end position="971"/>
    </location>
</feature>
<keyword evidence="3 6" id="KW-0808">Transferase</keyword>
<sequence length="1014" mass="114939">MITENTVFRKFLIKILLIIKYSTKKEKALSLNASSLPHLLERWEYLQRVQPDNRLITMGIGIVRLLLGIPTASEPFELIKSRSQSRLCRILLVATRLRFSHYTLAYEEFQSLLANYTDLDLPAFQILAQAMCFATNKAGWCSFSGSGKIHLTFRRPVDQQDINLVIDGVSYSTSSFKILLYDQKISILLPEDWKDFKHIHVTVQHDAFLGGLFEIKHFLKTEGFVSSGPDGLSGWARCPANPEAAVKLVLKPHDHSQKPIHLLTDTIKFFTPQNIAGDAIKHVFSIKKEKLEPKGTLFSVCSERGKPLYGSPLALDPFAESARNYALEVARLFPATSVKECASSLRFPAENLRKTRTPFPVAIIIPVYDGFSATKTCITLCLKHKAPHARLIIVNDASPNPDILKYLSYIDKKSDVFIIHNQKNLGFPKSVNLGMRHRREHEDVVLLNSDTLVCRNWLTQLQRAAYAQADIGTATPLSNNATIFSYPSATGINPIPDARACQDISAVMGRLWRRETIDVPTAHGFCMYVKSACLEQTGLLREDIFAQGYGEENDFSRRAAALGWRHVVCMGTYVGHAESQSFSPVKFDLIARNLHVLNRLHPGYDQLVARWQNRDPLAPYRKKLDLARLHQNRPFLKSVILIMHDREGGILRHVWHRASLYEQAGTFAFIMAPDVHRSGRPLWRLTSLRDKDYPNLTIPRNAFSFKAIYKDLNCEKFEIHSYIGSTIEKIFSLSELGIPYDVYIHDYSWFCPRITLVTDDNHYCGEPELQNCQSCVKTFGSRTNDPAPLQKLRYWSHRLLGQAQRVICPSKDAANRIKRQFTTIQPEVTPWEHILNVNTLSFPEKAYHQKRIIGILGAISIEKGYDILLDLARFIKNNHIPIQLVVIGYSCNDPPLLETGVVTITGRYEEYEIQTLTEKHAIDWFFLPSLWPETWSYVLTHIWTSERAAIVYDIGAPAERIKQSGGGLVIPLHTSLPSLIAILMAPYDYLGAFKTQGDALADLSPQPCVSDKVE</sequence>
<dbReference type="SUPFAM" id="SSF53756">
    <property type="entry name" value="UDP-Glycosyltransferase/glycogen phosphorylase"/>
    <property type="match status" value="1"/>
</dbReference>
<gene>
    <name evidence="6" type="ORF">Amal_03513</name>
</gene>
<dbReference type="InterPro" id="IPR001296">
    <property type="entry name" value="Glyco_trans_1"/>
</dbReference>
<evidence type="ECO:0000256" key="3">
    <source>
        <dbReference type="ARBA" id="ARBA00022679"/>
    </source>
</evidence>
<dbReference type="Proteomes" id="UP000077349">
    <property type="component" value="Unassembled WGS sequence"/>
</dbReference>
<dbReference type="Pfam" id="PF00534">
    <property type="entry name" value="Glycos_transf_1"/>
    <property type="match status" value="1"/>
</dbReference>
<organism evidence="6 7">
    <name type="scientific">Acetobacter malorum</name>
    <dbReference type="NCBI Taxonomy" id="178901"/>
    <lineage>
        <taxon>Bacteria</taxon>
        <taxon>Pseudomonadati</taxon>
        <taxon>Pseudomonadota</taxon>
        <taxon>Alphaproteobacteria</taxon>
        <taxon>Acetobacterales</taxon>
        <taxon>Acetobacteraceae</taxon>
        <taxon>Acetobacter</taxon>
    </lineage>
</organism>
<dbReference type="Gene3D" id="3.40.50.2000">
    <property type="entry name" value="Glycogen Phosphorylase B"/>
    <property type="match status" value="1"/>
</dbReference>
<dbReference type="InterPro" id="IPR001173">
    <property type="entry name" value="Glyco_trans_2-like"/>
</dbReference>
<dbReference type="Pfam" id="PF00535">
    <property type="entry name" value="Glycos_transf_2"/>
    <property type="match status" value="1"/>
</dbReference>
<proteinExistence type="inferred from homology"/>
<accession>A0A177G6W0</accession>
<evidence type="ECO:0000256" key="1">
    <source>
        <dbReference type="ARBA" id="ARBA00006739"/>
    </source>
</evidence>
<dbReference type="SUPFAM" id="SSF53448">
    <property type="entry name" value="Nucleotide-diphospho-sugar transferases"/>
    <property type="match status" value="1"/>
</dbReference>
<evidence type="ECO:0000256" key="2">
    <source>
        <dbReference type="ARBA" id="ARBA00022676"/>
    </source>
</evidence>
<dbReference type="PANTHER" id="PTHR43179:SF12">
    <property type="entry name" value="GALACTOFURANOSYLTRANSFERASE GLFT2"/>
    <property type="match status" value="1"/>
</dbReference>
<dbReference type="AlphaFoldDB" id="A0A177G6W0"/>
<dbReference type="GO" id="GO:0016757">
    <property type="term" value="F:glycosyltransferase activity"/>
    <property type="evidence" value="ECO:0007669"/>
    <property type="project" value="UniProtKB-KW"/>
</dbReference>
<dbReference type="EMBL" id="LVHD01000070">
    <property type="protein sequence ID" value="OAG75317.1"/>
    <property type="molecule type" value="Genomic_DNA"/>
</dbReference>
<dbReference type="STRING" id="178901.AmDm5_1786"/>
<keyword evidence="2" id="KW-0328">Glycosyltransferase</keyword>
<evidence type="ECO:0000259" key="4">
    <source>
        <dbReference type="Pfam" id="PF00534"/>
    </source>
</evidence>
<evidence type="ECO:0000313" key="7">
    <source>
        <dbReference type="Proteomes" id="UP000077349"/>
    </source>
</evidence>
<protein>
    <submittedName>
        <fullName evidence="6">Glycosyl transferase</fullName>
    </submittedName>
</protein>
<dbReference type="PANTHER" id="PTHR43179">
    <property type="entry name" value="RHAMNOSYLTRANSFERASE WBBL"/>
    <property type="match status" value="1"/>
</dbReference>
<reference evidence="6 7" key="1">
    <citation type="submission" date="2016-03" db="EMBL/GenBank/DDBJ databases">
        <title>Draft genome sequence of Acetobacter malorum CECT 7742, a strain isolated from strawberry vinegar.</title>
        <authorList>
            <person name="Sainz F."/>
            <person name="Mas A."/>
            <person name="Torija M.J."/>
        </authorList>
    </citation>
    <scope>NUCLEOTIDE SEQUENCE [LARGE SCALE GENOMIC DNA]</scope>
    <source>
        <strain evidence="6 7">CECT 7742</strain>
    </source>
</reference>
<dbReference type="InterPro" id="IPR029044">
    <property type="entry name" value="Nucleotide-diphossugar_trans"/>
</dbReference>
<comment type="similarity">
    <text evidence="1">Belongs to the glycosyltransferase 2 family.</text>
</comment>
<dbReference type="Gene3D" id="3.90.550.10">
    <property type="entry name" value="Spore Coat Polysaccharide Biosynthesis Protein SpsA, Chain A"/>
    <property type="match status" value="1"/>
</dbReference>
<dbReference type="PATRIC" id="fig|178901.16.peg.3758"/>